<organism evidence="2 3">
    <name type="scientific">Hibiscus sabdariffa</name>
    <name type="common">roselle</name>
    <dbReference type="NCBI Taxonomy" id="183260"/>
    <lineage>
        <taxon>Eukaryota</taxon>
        <taxon>Viridiplantae</taxon>
        <taxon>Streptophyta</taxon>
        <taxon>Embryophyta</taxon>
        <taxon>Tracheophyta</taxon>
        <taxon>Spermatophyta</taxon>
        <taxon>Magnoliopsida</taxon>
        <taxon>eudicotyledons</taxon>
        <taxon>Gunneridae</taxon>
        <taxon>Pentapetalae</taxon>
        <taxon>rosids</taxon>
        <taxon>malvids</taxon>
        <taxon>Malvales</taxon>
        <taxon>Malvaceae</taxon>
        <taxon>Malvoideae</taxon>
        <taxon>Hibiscus</taxon>
    </lineage>
</organism>
<evidence type="ECO:0000313" key="2">
    <source>
        <dbReference type="EMBL" id="KAK8503096.1"/>
    </source>
</evidence>
<keyword evidence="3" id="KW-1185">Reference proteome</keyword>
<proteinExistence type="predicted"/>
<evidence type="ECO:0000256" key="1">
    <source>
        <dbReference type="SAM" id="MobiDB-lite"/>
    </source>
</evidence>
<feature type="compositionally biased region" description="Basic and acidic residues" evidence="1">
    <location>
        <begin position="91"/>
        <end position="100"/>
    </location>
</feature>
<reference evidence="2 3" key="1">
    <citation type="journal article" date="2024" name="G3 (Bethesda)">
        <title>Genome assembly of Hibiscus sabdariffa L. provides insights into metabolisms of medicinal natural products.</title>
        <authorList>
            <person name="Kim T."/>
        </authorList>
    </citation>
    <scope>NUCLEOTIDE SEQUENCE [LARGE SCALE GENOMIC DNA]</scope>
    <source>
        <strain evidence="2">TK-2024</strain>
        <tissue evidence="2">Old leaves</tissue>
    </source>
</reference>
<dbReference type="EMBL" id="JBBPBM010000154">
    <property type="protein sequence ID" value="KAK8503096.1"/>
    <property type="molecule type" value="Genomic_DNA"/>
</dbReference>
<name>A0ABR2B867_9ROSI</name>
<dbReference type="Proteomes" id="UP001472677">
    <property type="component" value="Unassembled WGS sequence"/>
</dbReference>
<gene>
    <name evidence="2" type="ORF">V6N12_067487</name>
</gene>
<comment type="caution">
    <text evidence="2">The sequence shown here is derived from an EMBL/GenBank/DDBJ whole genome shotgun (WGS) entry which is preliminary data.</text>
</comment>
<protein>
    <submittedName>
        <fullName evidence="2">Uncharacterized protein</fullName>
    </submittedName>
</protein>
<evidence type="ECO:0000313" key="3">
    <source>
        <dbReference type="Proteomes" id="UP001472677"/>
    </source>
</evidence>
<accession>A0ABR2B867</accession>
<feature type="region of interest" description="Disordered" evidence="1">
    <location>
        <begin position="80"/>
        <end position="100"/>
    </location>
</feature>
<sequence length="119" mass="13395">MRINKSGAIIQKLSADDYIVRNVEQFWWMTKKKVLREQIELMLYIYGPSTSTRHCSVRLSPIAENSPLLPPVESGPCLSPSVADHPLGPATDHRLGDQTKCDSEMESPEIVNWGFVVKN</sequence>